<evidence type="ECO:0000313" key="2">
    <source>
        <dbReference type="EMBL" id="KAK4013196.1"/>
    </source>
</evidence>
<evidence type="ECO:0000256" key="1">
    <source>
        <dbReference type="SAM" id="MobiDB-lite"/>
    </source>
</evidence>
<proteinExistence type="predicted"/>
<feature type="compositionally biased region" description="Polar residues" evidence="1">
    <location>
        <begin position="31"/>
        <end position="41"/>
    </location>
</feature>
<dbReference type="EMBL" id="JAOYFB010000004">
    <property type="protein sequence ID" value="KAK4013196.1"/>
    <property type="molecule type" value="Genomic_DNA"/>
</dbReference>
<comment type="caution">
    <text evidence="2">The sequence shown here is derived from an EMBL/GenBank/DDBJ whole genome shotgun (WGS) entry which is preliminary data.</text>
</comment>
<reference evidence="2 3" key="1">
    <citation type="journal article" date="2023" name="Nucleic Acids Res.">
        <title>The hologenome of Daphnia magna reveals possible DNA methylation and microbiome-mediated evolution of the host genome.</title>
        <authorList>
            <person name="Chaturvedi A."/>
            <person name="Li X."/>
            <person name="Dhandapani V."/>
            <person name="Marshall H."/>
            <person name="Kissane S."/>
            <person name="Cuenca-Cambronero M."/>
            <person name="Asole G."/>
            <person name="Calvet F."/>
            <person name="Ruiz-Romero M."/>
            <person name="Marangio P."/>
            <person name="Guigo R."/>
            <person name="Rago D."/>
            <person name="Mirbahai L."/>
            <person name="Eastwood N."/>
            <person name="Colbourne J.K."/>
            <person name="Zhou J."/>
            <person name="Mallon E."/>
            <person name="Orsini L."/>
        </authorList>
    </citation>
    <scope>NUCLEOTIDE SEQUENCE [LARGE SCALE GENOMIC DNA]</scope>
    <source>
        <strain evidence="2">LRV0_1</strain>
    </source>
</reference>
<evidence type="ECO:0000313" key="3">
    <source>
        <dbReference type="Proteomes" id="UP001234178"/>
    </source>
</evidence>
<sequence length="133" mass="15069">MFSIKLPIKILVNQIQYETMFFVDQSSTSETSRSAMTSTPGHSRALRSGKETHTVNTRTGVFSKKCLFCSKSRKQLKNKFEILVTCSTETIKAGIVKEARILDDVEMLRKGFRNNSLVYSIPRTGETRSSPRK</sequence>
<feature type="region of interest" description="Disordered" evidence="1">
    <location>
        <begin position="31"/>
        <end position="52"/>
    </location>
</feature>
<organism evidence="2 3">
    <name type="scientific">Daphnia magna</name>
    <dbReference type="NCBI Taxonomy" id="35525"/>
    <lineage>
        <taxon>Eukaryota</taxon>
        <taxon>Metazoa</taxon>
        <taxon>Ecdysozoa</taxon>
        <taxon>Arthropoda</taxon>
        <taxon>Crustacea</taxon>
        <taxon>Branchiopoda</taxon>
        <taxon>Diplostraca</taxon>
        <taxon>Cladocera</taxon>
        <taxon>Anomopoda</taxon>
        <taxon>Daphniidae</taxon>
        <taxon>Daphnia</taxon>
    </lineage>
</organism>
<gene>
    <name evidence="2" type="ORF">OUZ56_025430</name>
</gene>
<keyword evidence="3" id="KW-1185">Reference proteome</keyword>
<name>A0ABQ9ZJY6_9CRUS</name>
<protein>
    <submittedName>
        <fullName evidence="2">Uncharacterized protein</fullName>
    </submittedName>
</protein>
<accession>A0ABQ9ZJY6</accession>
<dbReference type="Proteomes" id="UP001234178">
    <property type="component" value="Unassembled WGS sequence"/>
</dbReference>